<evidence type="ECO:0000313" key="3">
    <source>
        <dbReference type="Proteomes" id="UP000091967"/>
    </source>
</evidence>
<evidence type="ECO:0000313" key="2">
    <source>
        <dbReference type="EMBL" id="OBS15118.1"/>
    </source>
</evidence>
<feature type="region of interest" description="Disordered" evidence="1">
    <location>
        <begin position="124"/>
        <end position="143"/>
    </location>
</feature>
<organism evidence="2 3">
    <name type="scientific">Fusarium poae</name>
    <dbReference type="NCBI Taxonomy" id="36050"/>
    <lineage>
        <taxon>Eukaryota</taxon>
        <taxon>Fungi</taxon>
        <taxon>Dikarya</taxon>
        <taxon>Ascomycota</taxon>
        <taxon>Pezizomycotina</taxon>
        <taxon>Sordariomycetes</taxon>
        <taxon>Hypocreomycetidae</taxon>
        <taxon>Hypocreales</taxon>
        <taxon>Nectriaceae</taxon>
        <taxon>Fusarium</taxon>
    </lineage>
</organism>
<dbReference type="AlphaFoldDB" id="A0A1B8A3S3"/>
<dbReference type="EMBL" id="LYXU01000175">
    <property type="protein sequence ID" value="OBS15118.1"/>
    <property type="molecule type" value="Genomic_DNA"/>
</dbReference>
<accession>A0A1B8A3S3</accession>
<reference evidence="2 3" key="1">
    <citation type="submission" date="2016-06" db="EMBL/GenBank/DDBJ databases">
        <title>Living apart together: crosstalk between the core and supernumerary genomes in a fungal plant pathogen.</title>
        <authorList>
            <person name="Vanheule A."/>
            <person name="Audenaert K."/>
            <person name="Warris S."/>
            <person name="Van De Geest H."/>
            <person name="Schijlen E."/>
            <person name="Hofte M."/>
            <person name="De Saeger S."/>
            <person name="Haesaert G."/>
            <person name="Waalwijk C."/>
            <person name="Van Der Lee T."/>
        </authorList>
    </citation>
    <scope>NUCLEOTIDE SEQUENCE [LARGE SCALE GENOMIC DNA]</scope>
    <source>
        <strain evidence="2 3">2516</strain>
    </source>
</reference>
<evidence type="ECO:0000256" key="1">
    <source>
        <dbReference type="SAM" id="MobiDB-lite"/>
    </source>
</evidence>
<feature type="compositionally biased region" description="Polar residues" evidence="1">
    <location>
        <begin position="128"/>
        <end position="137"/>
    </location>
</feature>
<feature type="compositionally biased region" description="Polar residues" evidence="1">
    <location>
        <begin position="90"/>
        <end position="118"/>
    </location>
</feature>
<feature type="region of interest" description="Disordered" evidence="1">
    <location>
        <begin position="87"/>
        <end position="118"/>
    </location>
</feature>
<dbReference type="Proteomes" id="UP000091967">
    <property type="component" value="Unassembled WGS sequence"/>
</dbReference>
<name>A0A1B8A3S3_FUSPO</name>
<proteinExistence type="predicted"/>
<keyword evidence="3" id="KW-1185">Reference proteome</keyword>
<sequence>MSSRLKSSTFGSNIDVYKSPPITLFVDGKHKYYISACLAARMSKVLEDAMSNPQQEPMQCEYHFPPGTKKEMVERWLQYVHTGQYDSFPDATSETSGTNEEMESVSPSTFPEGTISTCLADTNDESESVASGTFSEGTNDETESIASDTIQEGFITQMRDYRRDGIKLSCPYTTTKCDPFWEFYQKRPEGAYKVEYPNTNARPACREACLIGHANLYIFAQHMQMPEKPLEDTCLWTMFFLLRQFDHESDKFSTLAKLIDLIYRNTTQTDDKARELVAQYISLFAEYLEDKLEDSLNNYKDFERDFRHQRNTTTTHALRNFPSISEGESWKNAEWLGCVPLDNAILKGMDH</sequence>
<gene>
    <name evidence="2" type="ORF">FPOA_13992</name>
</gene>
<comment type="caution">
    <text evidence="2">The sequence shown here is derived from an EMBL/GenBank/DDBJ whole genome shotgun (WGS) entry which is preliminary data.</text>
</comment>
<protein>
    <submittedName>
        <fullName evidence="2">Uncharacterized protein</fullName>
    </submittedName>
</protein>